<dbReference type="PANTHER" id="PTHR23084">
    <property type="entry name" value="PHOSPHATIDYLINOSITOL-4-PHOSPHATE 5-KINASE RELATED"/>
    <property type="match status" value="1"/>
</dbReference>
<proteinExistence type="predicted"/>
<sequence length="362" mass="40667">MDPYDTNPQPLPTFVGKAPQKQHQYRLNPAWRLAGSNHPFAPFTGNALKWESYVYDDATRYEGLMKLNIPHNVGTIIFGKFGGAGVPKTKFGDRYEGDFEGGYVHGMGRFSGKDGKIYHGEWAAGRRHGCGMEEDITPFRERLKAGDDPETAWRAAEPRIRATRRYGTWLANRFESGPDAGGHYCTLPEILGVLEETQHVVAKARMFQFKPDGECFALPQSPRLRAALVHALHNARHVYDRYNLDYEFVPGTPLAKGYPLWKSARRRFQRLNEARKAAELRQQRARRPRWAPKGRRGGYEPEDDERAGAVVLQNQRPAGHGLRPQSLASLTLAASAAGPLQALSSWIGALPRRGLSRPRQEA</sequence>
<gene>
    <name evidence="3" type="ORF">QBZ16_002620</name>
</gene>
<protein>
    <recommendedName>
        <fullName evidence="5">MORN repeat-containing protein 5</fullName>
    </recommendedName>
</protein>
<dbReference type="Proteomes" id="UP001255856">
    <property type="component" value="Unassembled WGS sequence"/>
</dbReference>
<dbReference type="EMBL" id="JASFZW010000003">
    <property type="protein sequence ID" value="KAK2078930.1"/>
    <property type="molecule type" value="Genomic_DNA"/>
</dbReference>
<feature type="compositionally biased region" description="Basic residues" evidence="2">
    <location>
        <begin position="283"/>
        <end position="296"/>
    </location>
</feature>
<dbReference type="InterPro" id="IPR003409">
    <property type="entry name" value="MORN"/>
</dbReference>
<reference evidence="3" key="1">
    <citation type="submission" date="2021-01" db="EMBL/GenBank/DDBJ databases">
        <authorList>
            <person name="Eckstrom K.M.E."/>
        </authorList>
    </citation>
    <scope>NUCLEOTIDE SEQUENCE</scope>
    <source>
        <strain evidence="3">UVCC 0001</strain>
    </source>
</reference>
<feature type="region of interest" description="Disordered" evidence="2">
    <location>
        <begin position="280"/>
        <end position="307"/>
    </location>
</feature>
<evidence type="ECO:0000313" key="3">
    <source>
        <dbReference type="EMBL" id="KAK2078930.1"/>
    </source>
</evidence>
<dbReference type="GO" id="GO:0016020">
    <property type="term" value="C:membrane"/>
    <property type="evidence" value="ECO:0007669"/>
    <property type="project" value="UniProtKB-ARBA"/>
</dbReference>
<evidence type="ECO:0000256" key="1">
    <source>
        <dbReference type="ARBA" id="ARBA00022737"/>
    </source>
</evidence>
<dbReference type="PANTHER" id="PTHR23084:SF227">
    <property type="entry name" value="PHOSPHATIDYLINOSITOL-4-PHOSPHATE 5-KINASE RELATED"/>
    <property type="match status" value="1"/>
</dbReference>
<evidence type="ECO:0008006" key="5">
    <source>
        <dbReference type="Google" id="ProtNLM"/>
    </source>
</evidence>
<dbReference type="SUPFAM" id="SSF82185">
    <property type="entry name" value="Histone H3 K4-specific methyltransferase SET7/9 N-terminal domain"/>
    <property type="match status" value="1"/>
</dbReference>
<comment type="caution">
    <text evidence="3">The sequence shown here is derived from an EMBL/GenBank/DDBJ whole genome shotgun (WGS) entry which is preliminary data.</text>
</comment>
<organism evidence="3 4">
    <name type="scientific">Prototheca wickerhamii</name>
    <dbReference type="NCBI Taxonomy" id="3111"/>
    <lineage>
        <taxon>Eukaryota</taxon>
        <taxon>Viridiplantae</taxon>
        <taxon>Chlorophyta</taxon>
        <taxon>core chlorophytes</taxon>
        <taxon>Trebouxiophyceae</taxon>
        <taxon>Chlorellales</taxon>
        <taxon>Chlorellaceae</taxon>
        <taxon>Prototheca</taxon>
    </lineage>
</organism>
<keyword evidence="4" id="KW-1185">Reference proteome</keyword>
<dbReference type="AlphaFoldDB" id="A0AAD9MKZ5"/>
<name>A0AAD9MKZ5_PROWI</name>
<evidence type="ECO:0000256" key="2">
    <source>
        <dbReference type="SAM" id="MobiDB-lite"/>
    </source>
</evidence>
<keyword evidence="1" id="KW-0677">Repeat</keyword>
<dbReference type="SMART" id="SM00698">
    <property type="entry name" value="MORN"/>
    <property type="match status" value="2"/>
</dbReference>
<accession>A0AAD9MKZ5</accession>
<evidence type="ECO:0000313" key="4">
    <source>
        <dbReference type="Proteomes" id="UP001255856"/>
    </source>
</evidence>